<reference evidence="6 7" key="1">
    <citation type="submission" date="2020-04" db="EMBL/GenBank/DDBJ databases">
        <title>Perkinsus olseni comparative genomics.</title>
        <authorList>
            <person name="Bogema D.R."/>
        </authorList>
    </citation>
    <scope>NUCLEOTIDE SEQUENCE [LARGE SCALE GENOMIC DNA]</scope>
    <source>
        <strain evidence="6 7">ATCC PRA-207</strain>
    </source>
</reference>
<keyword evidence="2 3" id="KW-0694">RNA-binding</keyword>
<dbReference type="CDD" id="cd00590">
    <property type="entry name" value="RRM_SF"/>
    <property type="match status" value="2"/>
</dbReference>
<dbReference type="AlphaFoldDB" id="A0A7J6Q1J0"/>
<feature type="domain" description="RRM" evidence="5">
    <location>
        <begin position="414"/>
        <end position="473"/>
    </location>
</feature>
<evidence type="ECO:0000256" key="3">
    <source>
        <dbReference type="PROSITE-ProRule" id="PRU00176"/>
    </source>
</evidence>
<dbReference type="SMART" id="SM00360">
    <property type="entry name" value="RRM"/>
    <property type="match status" value="2"/>
</dbReference>
<feature type="compositionally biased region" description="Basic and acidic residues" evidence="4">
    <location>
        <begin position="297"/>
        <end position="309"/>
    </location>
</feature>
<feature type="domain" description="RRM" evidence="5">
    <location>
        <begin position="314"/>
        <end position="394"/>
    </location>
</feature>
<keyword evidence="7" id="KW-1185">Reference proteome</keyword>
<keyword evidence="1" id="KW-0677">Repeat</keyword>
<sequence>MGPRNQQSRREGTAVKLSSRSSEGGKSRSPNRKRSREDNDDDHAATTRPQPAAGPDGDSGTGVTLTPAALTSSEARLSSGSSGSRQGDRKRRHASSSPEGAGIRSNDEYNDSDHRRRIRPRRDGSQESHDDSRKHNNRGNDQGGGEGRDVDRRSGESWYKEGSDDERRDRGEDKPRRSGGIHASYEAHIDHRGSHDDGERNDAESQRGRSRREEVVERILDGTVNVMGGDHLHDPEAGTAGKMRQVALMVDVIIDRGVAMTMTMMARNGIRVVRVDGEKAEADHRGAPGGAASRSSHHSDTRDFEPRGKIEGSSTVWVGSLPNAITDDEFYDVMSRYGEVRGMKLVALKGFAYVKYGDEESAEAAVKALNGEVLDIAGDKPEHELKTKVDYVEDMGYLNHPYKPSMDKKPDVVHTLFVGNLPVEVTEQDIREFFERDPSIRIEQIALRRGSYKQMCYAHIRFEGDDDAEKAVS</sequence>
<comment type="caution">
    <text evidence="6">The sequence shown here is derived from an EMBL/GenBank/DDBJ whole genome shotgun (WGS) entry which is preliminary data.</text>
</comment>
<feature type="compositionally biased region" description="Basic and acidic residues" evidence="4">
    <location>
        <begin position="146"/>
        <end position="176"/>
    </location>
</feature>
<feature type="non-terminal residue" evidence="6">
    <location>
        <position position="473"/>
    </location>
</feature>
<dbReference type="InterPro" id="IPR000504">
    <property type="entry name" value="RRM_dom"/>
</dbReference>
<feature type="region of interest" description="Disordered" evidence="4">
    <location>
        <begin position="279"/>
        <end position="309"/>
    </location>
</feature>
<organism evidence="6 7">
    <name type="scientific">Perkinsus olseni</name>
    <name type="common">Perkinsus atlanticus</name>
    <dbReference type="NCBI Taxonomy" id="32597"/>
    <lineage>
        <taxon>Eukaryota</taxon>
        <taxon>Sar</taxon>
        <taxon>Alveolata</taxon>
        <taxon>Perkinsozoa</taxon>
        <taxon>Perkinsea</taxon>
        <taxon>Perkinsida</taxon>
        <taxon>Perkinsidae</taxon>
        <taxon>Perkinsus</taxon>
    </lineage>
</organism>
<feature type="compositionally biased region" description="Basic and acidic residues" evidence="4">
    <location>
        <begin position="121"/>
        <end position="134"/>
    </location>
</feature>
<evidence type="ECO:0000256" key="4">
    <source>
        <dbReference type="SAM" id="MobiDB-lite"/>
    </source>
</evidence>
<dbReference type="InterPro" id="IPR035979">
    <property type="entry name" value="RBD_domain_sf"/>
</dbReference>
<accession>A0A7J6Q1J0</accession>
<dbReference type="Proteomes" id="UP000553632">
    <property type="component" value="Unassembled WGS sequence"/>
</dbReference>
<evidence type="ECO:0000313" key="6">
    <source>
        <dbReference type="EMBL" id="KAF4702374.1"/>
    </source>
</evidence>
<protein>
    <recommendedName>
        <fullName evidence="5">RRM domain-containing protein</fullName>
    </recommendedName>
</protein>
<dbReference type="OMA" id="WGESKGR"/>
<proteinExistence type="predicted"/>
<dbReference type="GO" id="GO:0003723">
    <property type="term" value="F:RNA binding"/>
    <property type="evidence" value="ECO:0007669"/>
    <property type="project" value="UniProtKB-UniRule"/>
</dbReference>
<dbReference type="EMBL" id="JABANO010036099">
    <property type="protein sequence ID" value="KAF4702374.1"/>
    <property type="molecule type" value="Genomic_DNA"/>
</dbReference>
<evidence type="ECO:0000259" key="5">
    <source>
        <dbReference type="PROSITE" id="PS50102"/>
    </source>
</evidence>
<dbReference type="Gene3D" id="3.30.70.330">
    <property type="match status" value="2"/>
</dbReference>
<feature type="region of interest" description="Disordered" evidence="4">
    <location>
        <begin position="1"/>
        <end position="214"/>
    </location>
</feature>
<dbReference type="InterPro" id="IPR012677">
    <property type="entry name" value="Nucleotide-bd_a/b_plait_sf"/>
</dbReference>
<evidence type="ECO:0000256" key="1">
    <source>
        <dbReference type="ARBA" id="ARBA00022737"/>
    </source>
</evidence>
<feature type="compositionally biased region" description="Basic and acidic residues" evidence="4">
    <location>
        <begin position="105"/>
        <end position="114"/>
    </location>
</feature>
<feature type="compositionally biased region" description="Basic and acidic residues" evidence="4">
    <location>
        <begin position="185"/>
        <end position="214"/>
    </location>
</feature>
<name>A0A7J6Q1J0_PEROL</name>
<gene>
    <name evidence="6" type="ORF">FOZ63_022986</name>
</gene>
<feature type="compositionally biased region" description="Low complexity" evidence="4">
    <location>
        <begin position="72"/>
        <end position="85"/>
    </location>
</feature>
<evidence type="ECO:0000256" key="2">
    <source>
        <dbReference type="ARBA" id="ARBA00022884"/>
    </source>
</evidence>
<dbReference type="PANTHER" id="PTHR24012">
    <property type="entry name" value="RNA BINDING PROTEIN"/>
    <property type="match status" value="1"/>
</dbReference>
<dbReference type="Pfam" id="PF00076">
    <property type="entry name" value="RRM_1"/>
    <property type="match status" value="2"/>
</dbReference>
<dbReference type="PROSITE" id="PS50102">
    <property type="entry name" value="RRM"/>
    <property type="match status" value="2"/>
</dbReference>
<evidence type="ECO:0000313" key="7">
    <source>
        <dbReference type="Proteomes" id="UP000553632"/>
    </source>
</evidence>
<dbReference type="SUPFAM" id="SSF54928">
    <property type="entry name" value="RNA-binding domain, RBD"/>
    <property type="match status" value="1"/>
</dbReference>
<feature type="compositionally biased region" description="Low complexity" evidence="4">
    <location>
        <begin position="18"/>
        <end position="28"/>
    </location>
</feature>